<feature type="domain" description="MOSC" evidence="1">
    <location>
        <begin position="25"/>
        <end position="153"/>
    </location>
</feature>
<dbReference type="Pfam" id="PF03473">
    <property type="entry name" value="MOSC"/>
    <property type="match status" value="1"/>
</dbReference>
<dbReference type="PROSITE" id="PS51340">
    <property type="entry name" value="MOSC"/>
    <property type="match status" value="1"/>
</dbReference>
<dbReference type="SUPFAM" id="SSF50800">
    <property type="entry name" value="PK beta-barrel domain-like"/>
    <property type="match status" value="1"/>
</dbReference>
<comment type="caution">
    <text evidence="2">The sequence shown here is derived from an EMBL/GenBank/DDBJ whole genome shotgun (WGS) entry which is preliminary data.</text>
</comment>
<dbReference type="Gene3D" id="2.40.33.20">
    <property type="entry name" value="PK beta-barrel domain-like"/>
    <property type="match status" value="1"/>
</dbReference>
<dbReference type="EMBL" id="JBHSMS010000013">
    <property type="protein sequence ID" value="MFC5510282.1"/>
    <property type="molecule type" value="Genomic_DNA"/>
</dbReference>
<evidence type="ECO:0000313" key="3">
    <source>
        <dbReference type="Proteomes" id="UP001596031"/>
    </source>
</evidence>
<proteinExistence type="predicted"/>
<sequence length="236" mass="25374">MKSGRPGGPARDRATPGCVLALAWRPLPDRTLVAADRIETLAGTGILGDLHADACSPRQLLLAGGPAYSDLALPPHALRENLLVDFDTASLGSGTVLQIGATVRLRMMFQCEACGLLDTVQPRLARRIGDRRGMLARVLTGGVIHNGDPVRDLGLLESPWPDDWRERVRRVVEAVPADSVIEYRQLARLAGIQSSYCRAFPRLLAGLGTACAAKAVAANSPATRPRWQGEGLFGRW</sequence>
<dbReference type="InterPro" id="IPR005302">
    <property type="entry name" value="MoCF_Sase_C"/>
</dbReference>
<dbReference type="InterPro" id="IPR011037">
    <property type="entry name" value="Pyrv_Knase-like_insert_dom_sf"/>
</dbReference>
<protein>
    <submittedName>
        <fullName evidence="2">MOSC domain-containing protein</fullName>
    </submittedName>
</protein>
<evidence type="ECO:0000313" key="2">
    <source>
        <dbReference type="EMBL" id="MFC5510282.1"/>
    </source>
</evidence>
<accession>A0ABW0PEJ1</accession>
<dbReference type="Proteomes" id="UP001596031">
    <property type="component" value="Unassembled WGS sequence"/>
</dbReference>
<dbReference type="RefSeq" id="WP_379717429.1">
    <property type="nucleotide sequence ID" value="NZ_JBHSMS010000013.1"/>
</dbReference>
<evidence type="ECO:0000259" key="1">
    <source>
        <dbReference type="PROSITE" id="PS51340"/>
    </source>
</evidence>
<organism evidence="2 3">
    <name type="scientific">Massilia jejuensis</name>
    <dbReference type="NCBI Taxonomy" id="648894"/>
    <lineage>
        <taxon>Bacteria</taxon>
        <taxon>Pseudomonadati</taxon>
        <taxon>Pseudomonadota</taxon>
        <taxon>Betaproteobacteria</taxon>
        <taxon>Burkholderiales</taxon>
        <taxon>Oxalobacteraceae</taxon>
        <taxon>Telluria group</taxon>
        <taxon>Massilia</taxon>
    </lineage>
</organism>
<name>A0ABW0PEJ1_9BURK</name>
<keyword evidence="3" id="KW-1185">Reference proteome</keyword>
<reference evidence="3" key="1">
    <citation type="journal article" date="2019" name="Int. J. Syst. Evol. Microbiol.">
        <title>The Global Catalogue of Microorganisms (GCM) 10K type strain sequencing project: providing services to taxonomists for standard genome sequencing and annotation.</title>
        <authorList>
            <consortium name="The Broad Institute Genomics Platform"/>
            <consortium name="The Broad Institute Genome Sequencing Center for Infectious Disease"/>
            <person name="Wu L."/>
            <person name="Ma J."/>
        </authorList>
    </citation>
    <scope>NUCLEOTIDE SEQUENCE [LARGE SCALE GENOMIC DNA]</scope>
    <source>
        <strain evidence="3">CCUG 38813</strain>
    </source>
</reference>
<gene>
    <name evidence="2" type="ORF">ACFPOU_03960</name>
</gene>